<evidence type="ECO:0000256" key="2">
    <source>
        <dbReference type="ARBA" id="ARBA00022475"/>
    </source>
</evidence>
<dbReference type="GO" id="GO:0015153">
    <property type="term" value="F:rhamnose transmembrane transporter activity"/>
    <property type="evidence" value="ECO:0007669"/>
    <property type="project" value="InterPro"/>
</dbReference>
<evidence type="ECO:0000256" key="9">
    <source>
        <dbReference type="SAM" id="Phobius"/>
    </source>
</evidence>
<gene>
    <name evidence="10" type="ORF">CTEN210_05598</name>
</gene>
<evidence type="ECO:0000256" key="6">
    <source>
        <dbReference type="ARBA" id="ARBA00022989"/>
    </source>
</evidence>
<dbReference type="InterPro" id="IPR004673">
    <property type="entry name" value="L-rhamnose-proton_sym_RhaT"/>
</dbReference>
<organism evidence="10 11">
    <name type="scientific">Chaetoceros tenuissimus</name>
    <dbReference type="NCBI Taxonomy" id="426638"/>
    <lineage>
        <taxon>Eukaryota</taxon>
        <taxon>Sar</taxon>
        <taxon>Stramenopiles</taxon>
        <taxon>Ochrophyta</taxon>
        <taxon>Bacillariophyta</taxon>
        <taxon>Coscinodiscophyceae</taxon>
        <taxon>Chaetocerotophycidae</taxon>
        <taxon>Chaetocerotales</taxon>
        <taxon>Chaetocerotaceae</taxon>
        <taxon>Chaetoceros</taxon>
    </lineage>
</organism>
<proteinExistence type="predicted"/>
<feature type="transmembrane region" description="Helical" evidence="9">
    <location>
        <begin position="104"/>
        <end position="125"/>
    </location>
</feature>
<dbReference type="GO" id="GO:0016020">
    <property type="term" value="C:membrane"/>
    <property type="evidence" value="ECO:0007669"/>
    <property type="project" value="InterPro"/>
</dbReference>
<evidence type="ECO:0000256" key="3">
    <source>
        <dbReference type="ARBA" id="ARBA00022519"/>
    </source>
</evidence>
<protein>
    <submittedName>
        <fullName evidence="10">Uncharacterized protein</fullName>
    </submittedName>
</protein>
<feature type="transmembrane region" description="Helical" evidence="9">
    <location>
        <begin position="324"/>
        <end position="344"/>
    </location>
</feature>
<name>A0AAD3CN99_9STRA</name>
<evidence type="ECO:0000256" key="1">
    <source>
        <dbReference type="ARBA" id="ARBA00022448"/>
    </source>
</evidence>
<sequence length="455" mass="48500">MTEAGSIAAGLILIIAAGVFNGSWNASFSPKANLAVCNKTLKGKTEHDQDTVEEPINDLMYHHAFALFQIYAALINIPICIFWAGGINRVNAIVAEAAKTPSSIVLIVLFSLLWGVGTLLFGLACKIAGVGLGTNLSMGIIAIIGTFLPLIVEDSLISAAGGVICIGLFICCIGLWLSTKAMSMKDEDECKYAKNEAEEGEKDLEIVDDKVLDEDEQSSPLVESKNSEGKSESGAASNDISLRTSTYMHLRRFTAKFKKSPTSIEQEKKYSSLQKLLICVATGVCASQLQFAFVFGQRITDLALGVDEATSSIPGSTHKSGGAAIIWMLAISLGAPIAIVNGIYSSPVPLSSAIRAPPSRHLKLIMTTSLPWISHIHIYGVCTTTLLPEKVAASIAWPMLMMITTGQALLLSVFLGEWKVASKETIRTLKRSIVVTLIGIAILMASVAVPTKSPV</sequence>
<keyword evidence="1" id="KW-0813">Transport</keyword>
<feature type="transmembrane region" description="Helical" evidence="9">
    <location>
        <begin position="394"/>
        <end position="416"/>
    </location>
</feature>
<keyword evidence="6 9" id="KW-1133">Transmembrane helix</keyword>
<evidence type="ECO:0000256" key="8">
    <source>
        <dbReference type="SAM" id="MobiDB-lite"/>
    </source>
</evidence>
<reference evidence="10 11" key="1">
    <citation type="journal article" date="2021" name="Sci. Rep.">
        <title>The genome of the diatom Chaetoceros tenuissimus carries an ancient integrated fragment of an extant virus.</title>
        <authorList>
            <person name="Hongo Y."/>
            <person name="Kimura K."/>
            <person name="Takaki Y."/>
            <person name="Yoshida Y."/>
            <person name="Baba S."/>
            <person name="Kobayashi G."/>
            <person name="Nagasaki K."/>
            <person name="Hano T."/>
            <person name="Tomaru Y."/>
        </authorList>
    </citation>
    <scope>NUCLEOTIDE SEQUENCE [LARGE SCALE GENOMIC DNA]</scope>
    <source>
        <strain evidence="10 11">NIES-3715</strain>
    </source>
</reference>
<evidence type="ECO:0000256" key="4">
    <source>
        <dbReference type="ARBA" id="ARBA00022692"/>
    </source>
</evidence>
<keyword evidence="11" id="KW-1185">Reference proteome</keyword>
<evidence type="ECO:0000313" key="10">
    <source>
        <dbReference type="EMBL" id="GFH49122.1"/>
    </source>
</evidence>
<feature type="transmembrane region" description="Helical" evidence="9">
    <location>
        <begin position="6"/>
        <end position="24"/>
    </location>
</feature>
<dbReference type="Pfam" id="PF06379">
    <property type="entry name" value="RhaT"/>
    <property type="match status" value="1"/>
</dbReference>
<dbReference type="GO" id="GO:0015293">
    <property type="term" value="F:symporter activity"/>
    <property type="evidence" value="ECO:0007669"/>
    <property type="project" value="UniProtKB-KW"/>
</dbReference>
<dbReference type="Proteomes" id="UP001054902">
    <property type="component" value="Unassembled WGS sequence"/>
</dbReference>
<feature type="transmembrane region" description="Helical" evidence="9">
    <location>
        <begin position="64"/>
        <end position="84"/>
    </location>
</feature>
<comment type="caution">
    <text evidence="10">The sequence shown here is derived from an EMBL/GenBank/DDBJ whole genome shotgun (WGS) entry which is preliminary data.</text>
</comment>
<keyword evidence="4 9" id="KW-0812">Transmembrane</keyword>
<keyword evidence="5" id="KW-0769">Symport</keyword>
<evidence type="ECO:0000256" key="7">
    <source>
        <dbReference type="ARBA" id="ARBA00023136"/>
    </source>
</evidence>
<keyword evidence="7 9" id="KW-0472">Membrane</keyword>
<dbReference type="AlphaFoldDB" id="A0AAD3CN99"/>
<feature type="region of interest" description="Disordered" evidence="8">
    <location>
        <begin position="215"/>
        <end position="237"/>
    </location>
</feature>
<accession>A0AAD3CN99</accession>
<feature type="transmembrane region" description="Helical" evidence="9">
    <location>
        <begin position="132"/>
        <end position="151"/>
    </location>
</feature>
<keyword evidence="3" id="KW-0997">Cell inner membrane</keyword>
<feature type="transmembrane region" description="Helical" evidence="9">
    <location>
        <begin position="428"/>
        <end position="449"/>
    </location>
</feature>
<evidence type="ECO:0000256" key="5">
    <source>
        <dbReference type="ARBA" id="ARBA00022847"/>
    </source>
</evidence>
<keyword evidence="2" id="KW-1003">Cell membrane</keyword>
<evidence type="ECO:0000313" key="11">
    <source>
        <dbReference type="Proteomes" id="UP001054902"/>
    </source>
</evidence>
<dbReference type="EMBL" id="BLLK01000032">
    <property type="protein sequence ID" value="GFH49122.1"/>
    <property type="molecule type" value="Genomic_DNA"/>
</dbReference>
<feature type="transmembrane region" description="Helical" evidence="9">
    <location>
        <begin position="157"/>
        <end position="177"/>
    </location>
</feature>